<organism evidence="2 3">
    <name type="scientific">Maricaulis maris (strain MCS10)</name>
    <name type="common">Caulobacter maris</name>
    <dbReference type="NCBI Taxonomy" id="394221"/>
    <lineage>
        <taxon>Bacteria</taxon>
        <taxon>Pseudomonadati</taxon>
        <taxon>Pseudomonadota</taxon>
        <taxon>Alphaproteobacteria</taxon>
        <taxon>Maricaulales</taxon>
        <taxon>Maricaulaceae</taxon>
        <taxon>Maricaulis</taxon>
    </lineage>
</organism>
<accession>Q0AQL0</accession>
<protein>
    <submittedName>
        <fullName evidence="2">Uncharacterized protein</fullName>
    </submittedName>
</protein>
<evidence type="ECO:0000256" key="1">
    <source>
        <dbReference type="SAM" id="MobiDB-lite"/>
    </source>
</evidence>
<keyword evidence="3" id="KW-1185">Reference proteome</keyword>
<dbReference type="HOGENOM" id="CLU_592888_0_0_5"/>
<evidence type="ECO:0000313" key="3">
    <source>
        <dbReference type="Proteomes" id="UP000001964"/>
    </source>
</evidence>
<dbReference type="KEGG" id="mmr:Mmar10_1134"/>
<dbReference type="AlphaFoldDB" id="Q0AQL0"/>
<gene>
    <name evidence="2" type="ordered locus">Mmar10_1134</name>
</gene>
<dbReference type="Proteomes" id="UP000001964">
    <property type="component" value="Chromosome"/>
</dbReference>
<feature type="region of interest" description="Disordered" evidence="1">
    <location>
        <begin position="158"/>
        <end position="193"/>
    </location>
</feature>
<proteinExistence type="predicted"/>
<dbReference type="OrthoDB" id="7624727at2"/>
<dbReference type="EMBL" id="CP000449">
    <property type="protein sequence ID" value="ABI65427.1"/>
    <property type="molecule type" value="Genomic_DNA"/>
</dbReference>
<dbReference type="STRING" id="394221.Mmar10_1134"/>
<evidence type="ECO:0000313" key="2">
    <source>
        <dbReference type="EMBL" id="ABI65427.1"/>
    </source>
</evidence>
<reference evidence="2 3" key="1">
    <citation type="submission" date="2006-08" db="EMBL/GenBank/DDBJ databases">
        <title>Complete sequence of Maricaulis maris MCS10.</title>
        <authorList>
            <consortium name="US DOE Joint Genome Institute"/>
            <person name="Copeland A."/>
            <person name="Lucas S."/>
            <person name="Lapidus A."/>
            <person name="Barry K."/>
            <person name="Detter J.C."/>
            <person name="Glavina del Rio T."/>
            <person name="Hammon N."/>
            <person name="Israni S."/>
            <person name="Dalin E."/>
            <person name="Tice H."/>
            <person name="Pitluck S."/>
            <person name="Saunders E."/>
            <person name="Brettin T."/>
            <person name="Bruce D."/>
            <person name="Han C."/>
            <person name="Tapia R."/>
            <person name="Gilna P."/>
            <person name="Schmutz J."/>
            <person name="Larimer F."/>
            <person name="Land M."/>
            <person name="Hauser L."/>
            <person name="Kyrpides N."/>
            <person name="Mikhailova N."/>
            <person name="Viollier P."/>
            <person name="Stephens C."/>
            <person name="Richardson P."/>
        </authorList>
    </citation>
    <scope>NUCLEOTIDE SEQUENCE [LARGE SCALE GENOMIC DNA]</scope>
    <source>
        <strain evidence="2 3">MCS10</strain>
    </source>
</reference>
<dbReference type="RefSeq" id="WP_011643074.1">
    <property type="nucleotide sequence ID" value="NC_008347.1"/>
</dbReference>
<sequence length="461" mass="51179">MTTDVLDRIKKALTGRDGIDIGHFQWINLEMIKNEVGEQWIEVRKKIYSVSAQYIEKRLAKEDVLVRCRGGFILVFATLSGADAARKTAELSNGLNHYFLGDRILKNLEISSQSKELSVNEFAELVKRSDVSQAAEIGQASQNAIKTVTKKDAAGNWRDIDRRSASSAQRDLSKHKSPDIPAPAPAQIAKDLPPSIDATADLDKLSSLPFKVPTAQWDEIIFKPSWDAKFNYITANFCLPHRHHNGQELYGRQTLLGNDDPDILQAMDHAVATTAQRGFLKQLTGGKKCAVVIPVNYETVIGTQDRIRYFSILQNIPQAQRKYFYIRVDSIPDGAPIGQMEELFRSMRIFGSNLLAKIEPGTVRLNRFENCSIAIYCSSLERKWARTGLSEGVIKKLVDQAISIRRIGARGALTQVDTAEQLQFGIDAGYEIFTGAAIGKDMKSPAPLIEATLQSLLSKAA</sequence>
<name>Q0AQL0_MARMM</name>
<dbReference type="eggNOG" id="COG3706">
    <property type="taxonomic scope" value="Bacteria"/>
</dbReference>